<dbReference type="InterPro" id="IPR052039">
    <property type="entry name" value="Caspase-related_regulators"/>
</dbReference>
<keyword evidence="1" id="KW-0472">Membrane</keyword>
<organism evidence="3 4">
    <name type="scientific">Pleomorphomonas carboxyditropha</name>
    <dbReference type="NCBI Taxonomy" id="2023338"/>
    <lineage>
        <taxon>Bacteria</taxon>
        <taxon>Pseudomonadati</taxon>
        <taxon>Pseudomonadota</taxon>
        <taxon>Alphaproteobacteria</taxon>
        <taxon>Hyphomicrobiales</taxon>
        <taxon>Pleomorphomonadaceae</taxon>
        <taxon>Pleomorphomonas</taxon>
    </lineage>
</organism>
<feature type="domain" description="Caspase family p20" evidence="2">
    <location>
        <begin position="110"/>
        <end position="253"/>
    </location>
</feature>
<dbReference type="SUPFAM" id="SSF52129">
    <property type="entry name" value="Caspase-like"/>
    <property type="match status" value="1"/>
</dbReference>
<evidence type="ECO:0000256" key="1">
    <source>
        <dbReference type="SAM" id="Phobius"/>
    </source>
</evidence>
<dbReference type="PROSITE" id="PS50208">
    <property type="entry name" value="CASPASE_P20"/>
    <property type="match status" value="1"/>
</dbReference>
<dbReference type="InterPro" id="IPR029030">
    <property type="entry name" value="Caspase-like_dom_sf"/>
</dbReference>
<dbReference type="Gene3D" id="2.30.30.40">
    <property type="entry name" value="SH3 Domains"/>
    <property type="match status" value="1"/>
</dbReference>
<feature type="transmembrane region" description="Helical" evidence="1">
    <location>
        <begin position="53"/>
        <end position="72"/>
    </location>
</feature>
<dbReference type="GO" id="GO:0006508">
    <property type="term" value="P:proteolysis"/>
    <property type="evidence" value="ECO:0007669"/>
    <property type="project" value="InterPro"/>
</dbReference>
<keyword evidence="1" id="KW-0812">Transmembrane</keyword>
<dbReference type="PANTHER" id="PTHR22576">
    <property type="entry name" value="MUCOSA ASSOCIATED LYMPHOID TISSUE LYMPHOMA TRANSLOCATION PROTEIN 1/PARACASPASE"/>
    <property type="match status" value="1"/>
</dbReference>
<proteinExistence type="predicted"/>
<comment type="caution">
    <text evidence="3">The sequence shown here is derived from an EMBL/GenBank/DDBJ whole genome shotgun (WGS) entry which is preliminary data.</text>
</comment>
<dbReference type="AlphaFoldDB" id="A0A2G9WNR7"/>
<dbReference type="Pfam" id="PF00656">
    <property type="entry name" value="Peptidase_C14"/>
    <property type="match status" value="1"/>
</dbReference>
<evidence type="ECO:0000313" key="3">
    <source>
        <dbReference type="EMBL" id="PIO96314.1"/>
    </source>
</evidence>
<dbReference type="Gene3D" id="3.40.50.1460">
    <property type="match status" value="1"/>
</dbReference>
<accession>A0A2G9WNR7</accession>
<dbReference type="GO" id="GO:0004197">
    <property type="term" value="F:cysteine-type endopeptidase activity"/>
    <property type="evidence" value="ECO:0007669"/>
    <property type="project" value="InterPro"/>
</dbReference>
<gene>
    <name evidence="3" type="ORF">CJ014_26130</name>
</gene>
<dbReference type="OrthoDB" id="9816009at2"/>
<keyword evidence="1" id="KW-1133">Transmembrane helix</keyword>
<evidence type="ECO:0000313" key="4">
    <source>
        <dbReference type="Proteomes" id="UP000231070"/>
    </source>
</evidence>
<sequence length="823" mass="86396">MPTIARVMPKARKALLRIRSPTVVLKAYVLYARLKELGNIWVAAMTRSRMFFLCRYFIVFGFIFCIAAAAAINSSRAQTGALIGATPDAVDNTVPFPGESLGPDGNGALPPRLALVIGVANYDRADRLDIPNLPGVANDTAQVVRTLSDAGFLITEPRDNGGRVTRNGILEALNAFSSRIVQLRSTSRKKPVVLVYFGGHGVTNGADNFLIPSDFNPTFQDDLPDMALPLATIRQRLAALDVSLRYIILDACRSPFPLSLPALSGGAAQAYKPGISKMTIETAGETIWFATLNGSTATDSGVTFTRRLLEAMDGERGNALRQAEDPRFADDGQPSPPVANAYGNTSSVLDQVATSMAGSGQVPDRAGNPPPLVLYPTRANYRTELTFFRQFEAAASPAQYERRYCLGKAYLGAFFLYSYFSGAVSDWKTKFEGLTGPADLPSCTDLAAGQPAAADLPVKAATGEWLASAAPSSPPVPGEVATLGGLIASASLSDTALGEIGGFAGTTPIRTLAVAGADLPMFKYANAGGEALATVDRGQLLSVGAPNGAFIAVRTPDGRAGYVEQKLVNAGATLLRVTVARDAGGNLTGASQGALEALKDTVVYDVAVEYREDASQNGLLLAVAAFDALRKATFIPDELVPLYRAVDPSSLPEARAVRILLSALPLDPTLRGGAYSYRGEAVSLDAALKLSQPVLASAASGHVVGQGSALTCASPLPSADTAGKVAIVRYPSAGEAVAAESVRRVLGTLGFAAPDPIQKGTRIEKQGTRMTYCATDQPLVDRVKDRLSACFGDAFRYFPTSDKALCASGRLDVVVTDAALADN</sequence>
<evidence type="ECO:0000259" key="2">
    <source>
        <dbReference type="PROSITE" id="PS50208"/>
    </source>
</evidence>
<keyword evidence="4" id="KW-1185">Reference proteome</keyword>
<reference evidence="3 4" key="1">
    <citation type="submission" date="2017-08" db="EMBL/GenBank/DDBJ databases">
        <title>Pleomorphomonas carboxidotrophicus sp. nov., a new mesophilic hydrogenogenic carboxidotroph.</title>
        <authorList>
            <person name="Esquivel-Elizondo S."/>
            <person name="Krajmalnik-Brown R."/>
            <person name="Maldonado J."/>
        </authorList>
    </citation>
    <scope>NUCLEOTIDE SEQUENCE [LARGE SCALE GENOMIC DNA]</scope>
    <source>
        <strain evidence="3 4">SVCO-16</strain>
    </source>
</reference>
<dbReference type="EMBL" id="NQVN01000039">
    <property type="protein sequence ID" value="PIO96314.1"/>
    <property type="molecule type" value="Genomic_DNA"/>
</dbReference>
<name>A0A2G9WNR7_9HYPH</name>
<dbReference type="InterPro" id="IPR011600">
    <property type="entry name" value="Pept_C14_caspase"/>
</dbReference>
<dbReference type="InterPro" id="IPR001309">
    <property type="entry name" value="Pept_C14_p20"/>
</dbReference>
<dbReference type="PANTHER" id="PTHR22576:SF37">
    <property type="entry name" value="MUCOSA-ASSOCIATED LYMPHOID TISSUE LYMPHOMA TRANSLOCATION PROTEIN 1"/>
    <property type="match status" value="1"/>
</dbReference>
<protein>
    <recommendedName>
        <fullName evidence="2">Caspase family p20 domain-containing protein</fullName>
    </recommendedName>
</protein>
<dbReference type="Proteomes" id="UP000231070">
    <property type="component" value="Unassembled WGS sequence"/>
</dbReference>